<evidence type="ECO:0000256" key="7">
    <source>
        <dbReference type="ARBA" id="ARBA00022801"/>
    </source>
</evidence>
<dbReference type="PANTHER" id="PTHR45777">
    <property type="entry name" value="METHIONINE AMINOPEPTIDASE 2"/>
    <property type="match status" value="1"/>
</dbReference>
<evidence type="ECO:0000256" key="4">
    <source>
        <dbReference type="ARBA" id="ARBA00022438"/>
    </source>
</evidence>
<keyword evidence="4 8" id="KW-0031">Aminopeptidase</keyword>
<feature type="transmembrane region" description="Helical" evidence="9">
    <location>
        <begin position="12"/>
        <end position="33"/>
    </location>
</feature>
<evidence type="ECO:0000256" key="3">
    <source>
        <dbReference type="ARBA" id="ARBA00001954"/>
    </source>
</evidence>
<dbReference type="SUPFAM" id="SSF46785">
    <property type="entry name" value="Winged helix' DNA-binding domain"/>
    <property type="match status" value="1"/>
</dbReference>
<dbReference type="OMA" id="LHVGQNE"/>
<evidence type="ECO:0000256" key="9">
    <source>
        <dbReference type="SAM" id="Phobius"/>
    </source>
</evidence>
<evidence type="ECO:0000313" key="12">
    <source>
        <dbReference type="EMBL" id="KAF4749696.1"/>
    </source>
</evidence>
<keyword evidence="9" id="KW-1133">Transmembrane helix</keyword>
<keyword evidence="9" id="KW-0812">Transmembrane</keyword>
<comment type="cofactor">
    <cofactor evidence="8">
        <name>Co(2+)</name>
        <dbReference type="ChEBI" id="CHEBI:48828"/>
    </cofactor>
    <cofactor evidence="8">
        <name>Zn(2+)</name>
        <dbReference type="ChEBI" id="CHEBI:29105"/>
    </cofactor>
    <cofactor evidence="8">
        <name>Mn(2+)</name>
        <dbReference type="ChEBI" id="CHEBI:29035"/>
    </cofactor>
    <cofactor evidence="8">
        <name>Fe(2+)</name>
        <dbReference type="ChEBI" id="CHEBI:29033"/>
    </cofactor>
    <text evidence="8">Binds 2 divalent metal cations per subunit. Has a high-affinity and a low affinity metal-binding site. The true nature of the physiological cofactor is under debate. The enzyme is active with cobalt, zinc, manganese or divalent iron ions.</text>
</comment>
<dbReference type="EMBL" id="JABANO010034717">
    <property type="protein sequence ID" value="KAF4704681.1"/>
    <property type="molecule type" value="Genomic_DNA"/>
</dbReference>
<dbReference type="NCBIfam" id="TIGR00501">
    <property type="entry name" value="met_pdase_II"/>
    <property type="match status" value="1"/>
</dbReference>
<dbReference type="Proteomes" id="UP000553632">
    <property type="component" value="Unassembled WGS sequence"/>
</dbReference>
<gene>
    <name evidence="11" type="primary">MAP2_1</name>
    <name evidence="12" type="synonym">MAP2_2</name>
    <name evidence="12" type="ORF">FOZ62_007791</name>
    <name evidence="11" type="ORF">FOZ63_015713</name>
</gene>
<dbReference type="InterPro" id="IPR036005">
    <property type="entry name" value="Creatinase/aminopeptidase-like"/>
</dbReference>
<reference evidence="13 14" key="1">
    <citation type="submission" date="2020-04" db="EMBL/GenBank/DDBJ databases">
        <title>Perkinsus olseni comparative genomics.</title>
        <authorList>
            <person name="Bogema D.R."/>
        </authorList>
    </citation>
    <scope>NUCLEOTIDE SEQUENCE [LARGE SCALE GENOMIC DNA]</scope>
    <source>
        <strain evidence="12">ATCC PRA-205</strain>
        <strain evidence="11 13">ATCC PRA-207</strain>
    </source>
</reference>
<dbReference type="InterPro" id="IPR001714">
    <property type="entry name" value="Pept_M24_MAP"/>
</dbReference>
<dbReference type="InterPro" id="IPR000994">
    <property type="entry name" value="Pept_M24"/>
</dbReference>
<dbReference type="GO" id="GO:0006508">
    <property type="term" value="P:proteolysis"/>
    <property type="evidence" value="ECO:0007669"/>
    <property type="project" value="UniProtKB-KW"/>
</dbReference>
<evidence type="ECO:0000313" key="11">
    <source>
        <dbReference type="EMBL" id="KAF4704681.1"/>
    </source>
</evidence>
<keyword evidence="6 8" id="KW-0479">Metal-binding</keyword>
<comment type="cofactor">
    <cofactor evidence="3">
        <name>Fe(2+)</name>
        <dbReference type="ChEBI" id="CHEBI:29033"/>
    </cofactor>
</comment>
<evidence type="ECO:0000256" key="1">
    <source>
        <dbReference type="ARBA" id="ARBA00000294"/>
    </source>
</evidence>
<dbReference type="GO" id="GO:0005737">
    <property type="term" value="C:cytoplasm"/>
    <property type="evidence" value="ECO:0007669"/>
    <property type="project" value="TreeGrafter"/>
</dbReference>
<feature type="non-terminal residue" evidence="11">
    <location>
        <position position="476"/>
    </location>
</feature>
<dbReference type="Gene3D" id="1.10.10.10">
    <property type="entry name" value="Winged helix-like DNA-binding domain superfamily/Winged helix DNA-binding domain"/>
    <property type="match status" value="1"/>
</dbReference>
<comment type="function">
    <text evidence="8">Cotranslationally removes the N-terminal methionine from nascent proteins. The N-terminal methionine is often cleaved when the second residue in the primary sequence is small and uncharged (Met-Ala-, Cys, Gly, Pro, Ser, Thr, or Val).</text>
</comment>
<dbReference type="GO" id="GO:0004239">
    <property type="term" value="F:initiator methionyl aminopeptidase activity"/>
    <property type="evidence" value="ECO:0007669"/>
    <property type="project" value="UniProtKB-EC"/>
</dbReference>
<dbReference type="Proteomes" id="UP000574390">
    <property type="component" value="Unassembled WGS sequence"/>
</dbReference>
<dbReference type="PROSITE" id="PS01202">
    <property type="entry name" value="MAP_2"/>
    <property type="match status" value="1"/>
</dbReference>
<evidence type="ECO:0000259" key="10">
    <source>
        <dbReference type="Pfam" id="PF00557"/>
    </source>
</evidence>
<evidence type="ECO:0000313" key="13">
    <source>
        <dbReference type="Proteomes" id="UP000553632"/>
    </source>
</evidence>
<protein>
    <recommendedName>
        <fullName evidence="8">Methionine aminopeptidase</fullName>
        <ecNumber evidence="8">3.4.11.18</ecNumber>
    </recommendedName>
</protein>
<keyword evidence="7" id="KW-0378">Hydrolase</keyword>
<dbReference type="PANTHER" id="PTHR45777:SF2">
    <property type="entry name" value="METHIONINE AMINOPEPTIDASE 2"/>
    <property type="match status" value="1"/>
</dbReference>
<dbReference type="InterPro" id="IPR036390">
    <property type="entry name" value="WH_DNA-bd_sf"/>
</dbReference>
<evidence type="ECO:0000256" key="5">
    <source>
        <dbReference type="ARBA" id="ARBA00022670"/>
    </source>
</evidence>
<dbReference type="InterPro" id="IPR050247">
    <property type="entry name" value="Met_Aminopeptidase_Type2"/>
</dbReference>
<dbReference type="SUPFAM" id="SSF55920">
    <property type="entry name" value="Creatinase/aminopeptidase"/>
    <property type="match status" value="1"/>
</dbReference>
<dbReference type="InterPro" id="IPR018349">
    <property type="entry name" value="Pept_M24A_MAP2_BS"/>
</dbReference>
<accession>A0A7J6Q9I9</accession>
<comment type="caution">
    <text evidence="11">The sequence shown here is derived from an EMBL/GenBank/DDBJ whole genome shotgun (WGS) entry which is preliminary data.</text>
</comment>
<organism evidence="11 13">
    <name type="scientific">Perkinsus olseni</name>
    <name type="common">Perkinsus atlanticus</name>
    <dbReference type="NCBI Taxonomy" id="32597"/>
    <lineage>
        <taxon>Eukaryota</taxon>
        <taxon>Sar</taxon>
        <taxon>Alveolata</taxon>
        <taxon>Perkinsozoa</taxon>
        <taxon>Perkinsea</taxon>
        <taxon>Perkinsida</taxon>
        <taxon>Perkinsidae</taxon>
        <taxon>Perkinsus</taxon>
    </lineage>
</organism>
<dbReference type="Gene3D" id="3.90.230.10">
    <property type="entry name" value="Creatinase/methionine aminopeptidase superfamily"/>
    <property type="match status" value="1"/>
</dbReference>
<evidence type="ECO:0000256" key="2">
    <source>
        <dbReference type="ARBA" id="ARBA00001936"/>
    </source>
</evidence>
<sequence length="476" mass="51890">SFKMVVSIATILHFFSPTTWVFLIITASLTWYFGVRSTTYALKGILLELNVRFWRAVLARCPSLGLGLARKVKATQPSETVLGVNLVEAKSIGRVSLVDNDGKGENEDHKVTKRRAVHHAGGNLAEPGEIITRNDSKATDSCEGAVSTVAAMATLKAARAAARIHRTVRHEMEPKIKPGMRLDTFVDELESKVNLHAKFDPKRPLERGWGFPTGVCLNEVAAHFTPNNPAFSTAPPPQSIIYTANDVLKVDFGVHVDGHIIDCAFSVTHNPLLVPLLETVKEATYTGIRTAGVDVRVCDVGAAVSEVMNSRELEDGSPVKVIYNLCGHSIGNYKIHDGQAIPLVDNGDQTKMKANQLYAVETFGGAGGGITGYVTSMGDSSHFMLSPYYDRFSSLLSANGRRTLTNILKRFSTMPFADRWLSAFDCGNLRELIRYNVVMDCPPLIDAGPGGYIAQFEHTIMCGEMGTEIISKGPDY</sequence>
<dbReference type="AlphaFoldDB" id="A0A7J6Q9I9"/>
<dbReference type="EMBL" id="JABANM010004139">
    <property type="protein sequence ID" value="KAF4749696.1"/>
    <property type="molecule type" value="Genomic_DNA"/>
</dbReference>
<comment type="cofactor">
    <cofactor evidence="2">
        <name>Mn(2+)</name>
        <dbReference type="ChEBI" id="CHEBI:29035"/>
    </cofactor>
</comment>
<comment type="catalytic activity">
    <reaction evidence="1 8">
        <text>Release of N-terminal amino acids, preferentially methionine, from peptides and arylamides.</text>
        <dbReference type="EC" id="3.4.11.18"/>
    </reaction>
</comment>
<evidence type="ECO:0000313" key="14">
    <source>
        <dbReference type="Proteomes" id="UP000574390"/>
    </source>
</evidence>
<evidence type="ECO:0000256" key="6">
    <source>
        <dbReference type="ARBA" id="ARBA00022723"/>
    </source>
</evidence>
<comment type="similarity">
    <text evidence="8">Belongs to the peptidase M24A family.</text>
</comment>
<feature type="domain" description="Peptidase M24" evidence="10">
    <location>
        <begin position="158"/>
        <end position="362"/>
    </location>
</feature>
<proteinExistence type="inferred from homology"/>
<keyword evidence="9" id="KW-0472">Membrane</keyword>
<dbReference type="PRINTS" id="PR00599">
    <property type="entry name" value="MAPEPTIDASE"/>
</dbReference>
<keyword evidence="5 8" id="KW-0645">Protease</keyword>
<dbReference type="Pfam" id="PF00557">
    <property type="entry name" value="Peptidase_M24"/>
    <property type="match status" value="1"/>
</dbReference>
<dbReference type="InterPro" id="IPR036388">
    <property type="entry name" value="WH-like_DNA-bd_sf"/>
</dbReference>
<dbReference type="EC" id="3.4.11.18" evidence="8"/>
<evidence type="ECO:0000256" key="8">
    <source>
        <dbReference type="RuleBase" id="RU003653"/>
    </source>
</evidence>
<dbReference type="GO" id="GO:0046872">
    <property type="term" value="F:metal ion binding"/>
    <property type="evidence" value="ECO:0007669"/>
    <property type="project" value="UniProtKB-KW"/>
</dbReference>
<dbReference type="GO" id="GO:0070006">
    <property type="term" value="F:metalloaminopeptidase activity"/>
    <property type="evidence" value="ECO:0007669"/>
    <property type="project" value="InterPro"/>
</dbReference>
<name>A0A7J6Q9I9_PEROL</name>
<dbReference type="InterPro" id="IPR002468">
    <property type="entry name" value="Pept_M24A_MAP2"/>
</dbReference>
<keyword evidence="13" id="KW-1185">Reference proteome</keyword>